<dbReference type="EMBL" id="BAABRU010000004">
    <property type="protein sequence ID" value="GAA5527645.1"/>
    <property type="molecule type" value="Genomic_DNA"/>
</dbReference>
<protein>
    <submittedName>
        <fullName evidence="1">Uncharacterized protein</fullName>
    </submittedName>
</protein>
<reference evidence="1 2" key="1">
    <citation type="submission" date="2024-02" db="EMBL/GenBank/DDBJ databases">
        <title>Herpetosiphon gulosus NBRC 112829.</title>
        <authorList>
            <person name="Ichikawa N."/>
            <person name="Katano-Makiyama Y."/>
            <person name="Hidaka K."/>
        </authorList>
    </citation>
    <scope>NUCLEOTIDE SEQUENCE [LARGE SCALE GENOMIC DNA]</scope>
    <source>
        <strain evidence="1 2">NBRC 112829</strain>
    </source>
</reference>
<proteinExistence type="predicted"/>
<evidence type="ECO:0000313" key="1">
    <source>
        <dbReference type="EMBL" id="GAA5527645.1"/>
    </source>
</evidence>
<comment type="caution">
    <text evidence="1">The sequence shown here is derived from an EMBL/GenBank/DDBJ whole genome shotgun (WGS) entry which is preliminary data.</text>
</comment>
<name>A0ABP9WWQ2_9CHLR</name>
<keyword evidence="2" id="KW-1185">Reference proteome</keyword>
<gene>
    <name evidence="1" type="ORF">Hgul01_01433</name>
</gene>
<evidence type="ECO:0000313" key="2">
    <source>
        <dbReference type="Proteomes" id="UP001428290"/>
    </source>
</evidence>
<dbReference type="RefSeq" id="WP_345721269.1">
    <property type="nucleotide sequence ID" value="NZ_BAABRU010000004.1"/>
</dbReference>
<sequence>MSTSYRQEFAAFLIHLADNQTTPEDWHKWIVNHYNDVVLEAVRRQVVRLAISEKLVGESGRQQLLEWSRILLDDAQS</sequence>
<accession>A0ABP9WWQ2</accession>
<organism evidence="1 2">
    <name type="scientific">Herpetosiphon gulosus</name>
    <dbReference type="NCBI Taxonomy" id="1973496"/>
    <lineage>
        <taxon>Bacteria</taxon>
        <taxon>Bacillati</taxon>
        <taxon>Chloroflexota</taxon>
        <taxon>Chloroflexia</taxon>
        <taxon>Herpetosiphonales</taxon>
        <taxon>Herpetosiphonaceae</taxon>
        <taxon>Herpetosiphon</taxon>
    </lineage>
</organism>
<dbReference type="Proteomes" id="UP001428290">
    <property type="component" value="Unassembled WGS sequence"/>
</dbReference>